<protein>
    <submittedName>
        <fullName evidence="2">NAD-dependent epimerase/dehydratase family protein</fullName>
    </submittedName>
</protein>
<dbReference type="Pfam" id="PF01370">
    <property type="entry name" value="Epimerase"/>
    <property type="match status" value="1"/>
</dbReference>
<name>A0ABZ1C170_9FIRM</name>
<dbReference type="Gene3D" id="3.40.50.720">
    <property type="entry name" value="NAD(P)-binding Rossmann-like Domain"/>
    <property type="match status" value="1"/>
</dbReference>
<dbReference type="RefSeq" id="WP_324717967.1">
    <property type="nucleotide sequence ID" value="NZ_CP141615.1"/>
</dbReference>
<dbReference type="InterPro" id="IPR036291">
    <property type="entry name" value="NAD(P)-bd_dom_sf"/>
</dbReference>
<evidence type="ECO:0000259" key="1">
    <source>
        <dbReference type="Pfam" id="PF01370"/>
    </source>
</evidence>
<dbReference type="SUPFAM" id="SSF51735">
    <property type="entry name" value="NAD(P)-binding Rossmann-fold domains"/>
    <property type="match status" value="1"/>
</dbReference>
<evidence type="ECO:0000313" key="2">
    <source>
        <dbReference type="EMBL" id="WRP18694.1"/>
    </source>
</evidence>
<evidence type="ECO:0000313" key="3">
    <source>
        <dbReference type="Proteomes" id="UP001332192"/>
    </source>
</evidence>
<accession>A0ABZ1C170</accession>
<feature type="domain" description="NAD-dependent epimerase/dehydratase" evidence="1">
    <location>
        <begin position="11"/>
        <end position="125"/>
    </location>
</feature>
<gene>
    <name evidence="2" type="ORF">U7230_06760</name>
</gene>
<proteinExistence type="predicted"/>
<organism evidence="2 3">
    <name type="scientific">Carboxydichorda subterranea</name>
    <dbReference type="NCBI Taxonomy" id="3109565"/>
    <lineage>
        <taxon>Bacteria</taxon>
        <taxon>Bacillati</taxon>
        <taxon>Bacillota</taxon>
        <taxon>Limnochordia</taxon>
        <taxon>Limnochordales</taxon>
        <taxon>Geochordaceae</taxon>
        <taxon>Carboxydichorda</taxon>
    </lineage>
</organism>
<dbReference type="EMBL" id="CP141615">
    <property type="protein sequence ID" value="WRP18694.1"/>
    <property type="molecule type" value="Genomic_DNA"/>
</dbReference>
<keyword evidence="3" id="KW-1185">Reference proteome</keyword>
<dbReference type="Proteomes" id="UP001332192">
    <property type="component" value="Chromosome"/>
</dbReference>
<reference evidence="2 3" key="1">
    <citation type="journal article" date="2024" name="Front. Microbiol.">
        <title>Novel thermophilic genera Geochorda gen. nov. and Carboxydochorda gen. nov. from the deep terrestrial subsurface reveal the ecophysiological diversity in the class Limnochordia.</title>
        <authorList>
            <person name="Karnachuk O.V."/>
            <person name="Lukina A.P."/>
            <person name="Avakyan M.R."/>
            <person name="Kadnikov V.V."/>
            <person name="Begmatov S."/>
            <person name="Beletsky A.V."/>
            <person name="Vlasova K.G."/>
            <person name="Novikov A.A."/>
            <person name="Shcherbakova V.A."/>
            <person name="Mardanov A.V."/>
            <person name="Ravin N.V."/>
        </authorList>
    </citation>
    <scope>NUCLEOTIDE SEQUENCE [LARGE SCALE GENOMIC DNA]</scope>
    <source>
        <strain evidence="2 3">L945</strain>
    </source>
</reference>
<dbReference type="InterPro" id="IPR001509">
    <property type="entry name" value="Epimerase_deHydtase"/>
</dbReference>
<sequence>MPCLRTPCGARLVVMDNLYMYGPPEGPMTEETPHRATGPKGRLRAQLAQLLLDAHRSGRLPVAIGRASDFFGRTRNNSVSLLVFETVVRKGKASWLGSLDAPRTSSYLPDVAWGLTTLAEHPDEAFGQAWHLAAAEPLTGRQFIQMVFEVAGKPLRFTRHAPDAPPGRTLFADHPGGSGAVLPVRPAVRDGHDQVREGVRAAGDAVPRRDSRHAGVVPRITPARAALIAGRDP</sequence>